<proteinExistence type="predicted"/>
<sequence>MHFSPCTSTARHPYRFSQSYTIFVHSTFITNIQAASVRATRYMCVPIDGDVCFAEPGRKLKGCAPSSLDKERGKKRLHLLVYYLAFTNTEAEQQIFFINHTTHLEKFAWDL</sequence>
<comment type="caution">
    <text evidence="1">The sequence shown here is derived from an EMBL/GenBank/DDBJ whole genome shotgun (WGS) entry which is preliminary data.</text>
</comment>
<evidence type="ECO:0000313" key="2">
    <source>
        <dbReference type="Proteomes" id="UP000825935"/>
    </source>
</evidence>
<evidence type="ECO:0000313" key="1">
    <source>
        <dbReference type="EMBL" id="KAH7432732.1"/>
    </source>
</evidence>
<gene>
    <name evidence="1" type="ORF">KP509_07G037100</name>
</gene>
<accession>A0A8T2UBE2</accession>
<keyword evidence="2" id="KW-1185">Reference proteome</keyword>
<dbReference type="AlphaFoldDB" id="A0A8T2UBE2"/>
<organism evidence="1 2">
    <name type="scientific">Ceratopteris richardii</name>
    <name type="common">Triangle waterfern</name>
    <dbReference type="NCBI Taxonomy" id="49495"/>
    <lineage>
        <taxon>Eukaryota</taxon>
        <taxon>Viridiplantae</taxon>
        <taxon>Streptophyta</taxon>
        <taxon>Embryophyta</taxon>
        <taxon>Tracheophyta</taxon>
        <taxon>Polypodiopsida</taxon>
        <taxon>Polypodiidae</taxon>
        <taxon>Polypodiales</taxon>
        <taxon>Pteridineae</taxon>
        <taxon>Pteridaceae</taxon>
        <taxon>Parkerioideae</taxon>
        <taxon>Ceratopteris</taxon>
    </lineage>
</organism>
<protein>
    <submittedName>
        <fullName evidence="1">Uncharacterized protein</fullName>
    </submittedName>
</protein>
<dbReference type="Proteomes" id="UP000825935">
    <property type="component" value="Chromosome 7"/>
</dbReference>
<reference evidence="1" key="1">
    <citation type="submission" date="2021-08" db="EMBL/GenBank/DDBJ databases">
        <title>WGS assembly of Ceratopteris richardii.</title>
        <authorList>
            <person name="Marchant D.B."/>
            <person name="Chen G."/>
            <person name="Jenkins J."/>
            <person name="Shu S."/>
            <person name="Leebens-Mack J."/>
            <person name="Grimwood J."/>
            <person name="Schmutz J."/>
            <person name="Soltis P."/>
            <person name="Soltis D."/>
            <person name="Chen Z.-H."/>
        </authorList>
    </citation>
    <scope>NUCLEOTIDE SEQUENCE</scope>
    <source>
        <strain evidence="1">Whitten #5841</strain>
        <tissue evidence="1">Leaf</tissue>
    </source>
</reference>
<name>A0A8T2UBE2_CERRI</name>
<dbReference type="EMBL" id="CM035412">
    <property type="protein sequence ID" value="KAH7432732.1"/>
    <property type="molecule type" value="Genomic_DNA"/>
</dbReference>